<dbReference type="Pfam" id="PF01612">
    <property type="entry name" value="DNA_pol_A_exo1"/>
    <property type="match status" value="1"/>
</dbReference>
<dbReference type="InParanoid" id="G3SN06"/>
<dbReference type="FunCoup" id="G3SN06">
    <property type="interactions" value="1"/>
</dbReference>
<dbReference type="SMART" id="SM00474">
    <property type="entry name" value="35EXOc"/>
    <property type="match status" value="1"/>
</dbReference>
<dbReference type="InterPro" id="IPR002782">
    <property type="entry name" value="Mut7-C_RNAse_dom"/>
</dbReference>
<reference evidence="6" key="2">
    <citation type="submission" date="2025-08" db="UniProtKB">
        <authorList>
            <consortium name="Ensembl"/>
        </authorList>
    </citation>
    <scope>IDENTIFICATION</scope>
    <source>
        <strain evidence="6">Isolate ISIS603380</strain>
    </source>
</reference>
<feature type="domain" description="3'-5' exonuclease" evidence="5">
    <location>
        <begin position="337"/>
        <end position="535"/>
    </location>
</feature>
<keyword evidence="2" id="KW-0378">Hydrolase</keyword>
<proteinExistence type="predicted"/>
<reference evidence="6 7" key="1">
    <citation type="submission" date="2009-06" db="EMBL/GenBank/DDBJ databases">
        <title>The Genome Sequence of Loxodonta africana (African elephant).</title>
        <authorList>
            <person name="Di Palma F."/>
            <person name="Heiman D."/>
            <person name="Young S."/>
            <person name="Johnson J."/>
            <person name="Lander E.S."/>
            <person name="Lindblad-Toh K."/>
        </authorList>
    </citation>
    <scope>NUCLEOTIDE SEQUENCE [LARGE SCALE GENOMIC DNA]</scope>
    <source>
        <strain evidence="6 7">Isolate ISIS603380</strain>
    </source>
</reference>
<keyword evidence="1" id="KW-0540">Nuclease</keyword>
<feature type="region of interest" description="Disordered" evidence="4">
    <location>
        <begin position="712"/>
        <end position="733"/>
    </location>
</feature>
<evidence type="ECO:0000313" key="6">
    <source>
        <dbReference type="Ensembl" id="ENSLAFP00000000947.3"/>
    </source>
</evidence>
<evidence type="ECO:0000256" key="2">
    <source>
        <dbReference type="ARBA" id="ARBA00022801"/>
    </source>
</evidence>
<evidence type="ECO:0000259" key="5">
    <source>
        <dbReference type="SMART" id="SM00474"/>
    </source>
</evidence>
<evidence type="ECO:0000256" key="3">
    <source>
        <dbReference type="ARBA" id="ARBA00022839"/>
    </source>
</evidence>
<dbReference type="GO" id="GO:0008408">
    <property type="term" value="F:3'-5' exonuclease activity"/>
    <property type="evidence" value="ECO:0007669"/>
    <property type="project" value="InterPro"/>
</dbReference>
<dbReference type="GeneTree" id="ENSGT00390000006843"/>
<gene>
    <name evidence="6" type="primary">EXD3</name>
</gene>
<dbReference type="InterPro" id="IPR002562">
    <property type="entry name" value="3'-5'_exonuclease_dom"/>
</dbReference>
<dbReference type="GO" id="GO:0003676">
    <property type="term" value="F:nucleic acid binding"/>
    <property type="evidence" value="ECO:0007669"/>
    <property type="project" value="InterPro"/>
</dbReference>
<protein>
    <submittedName>
        <fullName evidence="6">Exonuclease 3'-5' domain containing 3</fullName>
    </submittedName>
</protein>
<dbReference type="GO" id="GO:0006139">
    <property type="term" value="P:nucleobase-containing compound metabolic process"/>
    <property type="evidence" value="ECO:0007669"/>
    <property type="project" value="InterPro"/>
</dbReference>
<dbReference type="InterPro" id="IPR037432">
    <property type="entry name" value="Mut-7_DEDDy_dom"/>
</dbReference>
<dbReference type="eggNOG" id="KOG2207">
    <property type="taxonomic scope" value="Eukaryota"/>
</dbReference>
<keyword evidence="3" id="KW-0269">Exonuclease</keyword>
<dbReference type="SUPFAM" id="SSF53098">
    <property type="entry name" value="Ribonuclease H-like"/>
    <property type="match status" value="1"/>
</dbReference>
<dbReference type="PANTHER" id="PTHR47765:SF2">
    <property type="entry name" value="EXONUCLEASE MUT-7 HOMOLOG"/>
    <property type="match status" value="1"/>
</dbReference>
<dbReference type="STRING" id="9785.ENSLAFP00000000947"/>
<evidence type="ECO:0000313" key="7">
    <source>
        <dbReference type="Proteomes" id="UP000007646"/>
    </source>
</evidence>
<keyword evidence="7" id="KW-1185">Reference proteome</keyword>
<dbReference type="CDD" id="cd06146">
    <property type="entry name" value="mut-7_like_exo"/>
    <property type="match status" value="1"/>
</dbReference>
<dbReference type="PANTHER" id="PTHR47765">
    <property type="entry name" value="3'-5' EXONUCLEASE DOMAIN-CONTAINING PROTEIN"/>
    <property type="match status" value="1"/>
</dbReference>
<dbReference type="FunFam" id="3.30.420.10:FF:000074">
    <property type="entry name" value="exonuclease mut-7 homolog isoform X2"/>
    <property type="match status" value="1"/>
</dbReference>
<evidence type="ECO:0000256" key="1">
    <source>
        <dbReference type="ARBA" id="ARBA00022722"/>
    </source>
</evidence>
<dbReference type="Gene3D" id="3.30.420.10">
    <property type="entry name" value="Ribonuclease H-like superfamily/Ribonuclease H"/>
    <property type="match status" value="1"/>
</dbReference>
<organism evidence="6 7">
    <name type="scientific">Loxodonta africana</name>
    <name type="common">African elephant</name>
    <dbReference type="NCBI Taxonomy" id="9785"/>
    <lineage>
        <taxon>Eukaryota</taxon>
        <taxon>Metazoa</taxon>
        <taxon>Chordata</taxon>
        <taxon>Craniata</taxon>
        <taxon>Vertebrata</taxon>
        <taxon>Euteleostomi</taxon>
        <taxon>Mammalia</taxon>
        <taxon>Eutheria</taxon>
        <taxon>Afrotheria</taxon>
        <taxon>Proboscidea</taxon>
        <taxon>Elephantidae</taxon>
        <taxon>Loxodonta</taxon>
    </lineage>
</organism>
<accession>G3SN06</accession>
<dbReference type="OMA" id="EQCSNWQ"/>
<evidence type="ECO:0000256" key="4">
    <source>
        <dbReference type="SAM" id="MobiDB-lite"/>
    </source>
</evidence>
<dbReference type="InterPro" id="IPR036397">
    <property type="entry name" value="RNaseH_sf"/>
</dbReference>
<dbReference type="InterPro" id="IPR052408">
    <property type="entry name" value="Exonuclease_MUT-7-like"/>
</dbReference>
<name>G3SN06_LOXAF</name>
<dbReference type="AlphaFoldDB" id="G3SN06"/>
<dbReference type="InterPro" id="IPR012337">
    <property type="entry name" value="RNaseH-like_sf"/>
</dbReference>
<reference evidence="6" key="3">
    <citation type="submission" date="2025-09" db="UniProtKB">
        <authorList>
            <consortium name="Ensembl"/>
        </authorList>
    </citation>
    <scope>IDENTIFICATION</scope>
    <source>
        <strain evidence="6">Isolate ISIS603380</strain>
    </source>
</reference>
<dbReference type="Ensembl" id="ENSLAFT00000001125.3">
    <property type="protein sequence ID" value="ENSLAFP00000000947.3"/>
    <property type="gene ID" value="ENSLAFG00000001122.3"/>
</dbReference>
<dbReference type="HOGENOM" id="CLU_007046_0_0_1"/>
<dbReference type="Pfam" id="PF01927">
    <property type="entry name" value="Mut7-C"/>
    <property type="match status" value="1"/>
</dbReference>
<sequence length="733" mass="80622">QLREEAWQGFAALDDPLTGLLDMLEGGRASGGQGHSLQTWVACEMQRWLQAQPPHPGLAPGSPQLGQLQARAAAVLAGGPFSLTEPLVSIFQLQDADRSLLLDHIGRLHDRGKFKEAVLLSTKLKLQRELDIEKMSIPLLLQNKVNLVERYMDGFPDLQRRLLVLMDSWCKPGFDIRDVARRVPEVTGARLEKLSPKLLSRQVLRLLERYGLDPALCSNVINQQHLGTLQYLCYKRFVEGSLSQENWADHVRDLVGQSEWLQDRLLQLLASHGDMAMTARCAQDLSLPEGRLPAAVANELSRLQLQERAAQAGGRLEEPGSKDRSSYYQLPIAREDICFLATWEDLAQHGPELLQPGGVVGVDLEWRPLFQASGRPCASLVQLAVEGRVLLLDVPGLAQLPGGQGVQALSQLLSQLFSDPSITKLGYGMAGDLQSLGASCPTLADLEKQMRGGLDLQQMHRQMRLADRPGPRVDAAGAPRGLSLLVQQVLGKPLDKAQQLSNWDLRPLREEQLVYAATDAYCLLEVYRALCRDPARFRLSMNLVESLGARRIVRSGAQRPPDRREALASPQQVPVAVGEGAAPEVSAKDFRVVCDSMLQGLARSLRCLGVDVRVLGAGEDHRRAAEIARQEERIIPDVGGCRTTKLQAQVGAGRCLSVDCSLKAREQAQAVLRHFNVRVTLSDIFSRCQVCNCDRYLKVSKDMMKHLMRLNGHQEGSSSTGEGTGAALPVPEP</sequence>
<dbReference type="Proteomes" id="UP000007646">
    <property type="component" value="Unassembled WGS sequence"/>
</dbReference>